<keyword evidence="2" id="KW-1185">Reference proteome</keyword>
<evidence type="ECO:0000313" key="2">
    <source>
        <dbReference type="Proteomes" id="UP001595839"/>
    </source>
</evidence>
<dbReference type="Proteomes" id="UP001595839">
    <property type="component" value="Unassembled WGS sequence"/>
</dbReference>
<organism evidence="1 2">
    <name type="scientific">Streptomyces vulcanius</name>
    <dbReference type="NCBI Taxonomy" id="1441876"/>
    <lineage>
        <taxon>Bacteria</taxon>
        <taxon>Bacillati</taxon>
        <taxon>Actinomycetota</taxon>
        <taxon>Actinomycetes</taxon>
        <taxon>Kitasatosporales</taxon>
        <taxon>Streptomycetaceae</taxon>
        <taxon>Streptomyces</taxon>
    </lineage>
</organism>
<reference evidence="2" key="1">
    <citation type="journal article" date="2019" name="Int. J. Syst. Evol. Microbiol.">
        <title>The Global Catalogue of Microorganisms (GCM) 10K type strain sequencing project: providing services to taxonomists for standard genome sequencing and annotation.</title>
        <authorList>
            <consortium name="The Broad Institute Genomics Platform"/>
            <consortium name="The Broad Institute Genome Sequencing Center for Infectious Disease"/>
            <person name="Wu L."/>
            <person name="Ma J."/>
        </authorList>
    </citation>
    <scope>NUCLEOTIDE SEQUENCE [LARGE SCALE GENOMIC DNA]</scope>
    <source>
        <strain evidence="2">CGMCC 4.7177</strain>
    </source>
</reference>
<dbReference type="EMBL" id="JBHSFK010000040">
    <property type="protein sequence ID" value="MFC4506084.1"/>
    <property type="molecule type" value="Genomic_DNA"/>
</dbReference>
<gene>
    <name evidence="1" type="ORF">ACFPIH_42705</name>
</gene>
<proteinExistence type="predicted"/>
<comment type="caution">
    <text evidence="1">The sequence shown here is derived from an EMBL/GenBank/DDBJ whole genome shotgun (WGS) entry which is preliminary data.</text>
</comment>
<sequence>MDRRRRRCLAEYCNDTLEDGLAIAPTGYTVGLYGLRLWPVVGGDAE</sequence>
<evidence type="ECO:0000313" key="1">
    <source>
        <dbReference type="EMBL" id="MFC4506084.1"/>
    </source>
</evidence>
<accession>A0ABV9B222</accession>
<protein>
    <submittedName>
        <fullName evidence="1">Uncharacterized protein</fullName>
    </submittedName>
</protein>
<dbReference type="RefSeq" id="WP_381183781.1">
    <property type="nucleotide sequence ID" value="NZ_JBHSFK010000040.1"/>
</dbReference>
<name>A0ABV9B222_9ACTN</name>